<dbReference type="Pfam" id="PF01636">
    <property type="entry name" value="APH"/>
    <property type="match status" value="1"/>
</dbReference>
<organism evidence="2 3">
    <name type="scientific">Fictibacillus aquaticus</name>
    <dbReference type="NCBI Taxonomy" id="2021314"/>
    <lineage>
        <taxon>Bacteria</taxon>
        <taxon>Bacillati</taxon>
        <taxon>Bacillota</taxon>
        <taxon>Bacilli</taxon>
        <taxon>Bacillales</taxon>
        <taxon>Fictibacillaceae</taxon>
        <taxon>Fictibacillus</taxon>
    </lineage>
</organism>
<dbReference type="AlphaFoldDB" id="A0A235F606"/>
<reference evidence="2 3" key="1">
    <citation type="submission" date="2017-07" db="EMBL/GenBank/DDBJ databases">
        <title>Fictibacillus sp. nov. GDSW-R2A3 Genome sequencing and assembly.</title>
        <authorList>
            <person name="Mayilraj S."/>
        </authorList>
    </citation>
    <scope>NUCLEOTIDE SEQUENCE [LARGE SCALE GENOMIC DNA]</scope>
    <source>
        <strain evidence="2 3">GDSW-R2A3</strain>
    </source>
</reference>
<dbReference type="InterPro" id="IPR051678">
    <property type="entry name" value="AGP_Transferase"/>
</dbReference>
<proteinExistence type="predicted"/>
<evidence type="ECO:0000259" key="1">
    <source>
        <dbReference type="Pfam" id="PF01636"/>
    </source>
</evidence>
<keyword evidence="3" id="KW-1185">Reference proteome</keyword>
<evidence type="ECO:0000313" key="3">
    <source>
        <dbReference type="Proteomes" id="UP000215059"/>
    </source>
</evidence>
<accession>A0A235F606</accession>
<dbReference type="InterPro" id="IPR011009">
    <property type="entry name" value="Kinase-like_dom_sf"/>
</dbReference>
<sequence length="293" mass="33423">MNLQFLFHEKIIEVQELSPGYDGHASDVWLVKIESGEAVVRSSRIKGEPEGDFWYGCSVLFGIDPRNVHQLESVNNVLSEVSSIPVPRVLKKGKLDREFVVVEKLEGKTVDSFIDQPASLLQSLGEGLARIHTLKRNYAGHPEREQLAVDLADFREHLANGMEKIVSRYYEDQVEIKKMLPEMQKLMRGLPVPESSTFVMIDLDPTQFISDGKVLTGLVDTEAYAIAPRELDFIGLEYILDKPSAAEFRKGYERVLPIPDLSRYRTPYRYLCRLLSIQGKVKIEKWMGHEVLF</sequence>
<name>A0A235F606_9BACL</name>
<gene>
    <name evidence="2" type="ORF">CGZ90_16970</name>
</gene>
<comment type="caution">
    <text evidence="2">The sequence shown here is derived from an EMBL/GenBank/DDBJ whole genome shotgun (WGS) entry which is preliminary data.</text>
</comment>
<dbReference type="PANTHER" id="PTHR21310:SF15">
    <property type="entry name" value="AMINOGLYCOSIDE PHOSPHOTRANSFERASE DOMAIN-CONTAINING PROTEIN"/>
    <property type="match status" value="1"/>
</dbReference>
<feature type="domain" description="Aminoglycoside phosphotransferase" evidence="1">
    <location>
        <begin position="23"/>
        <end position="256"/>
    </location>
</feature>
<protein>
    <recommendedName>
        <fullName evidence="1">Aminoglycoside phosphotransferase domain-containing protein</fullName>
    </recommendedName>
</protein>
<dbReference type="InterPro" id="IPR002575">
    <property type="entry name" value="Aminoglycoside_PTrfase"/>
</dbReference>
<dbReference type="PANTHER" id="PTHR21310">
    <property type="entry name" value="AMINOGLYCOSIDE PHOSPHOTRANSFERASE-RELATED-RELATED"/>
    <property type="match status" value="1"/>
</dbReference>
<dbReference type="SUPFAM" id="SSF56112">
    <property type="entry name" value="Protein kinase-like (PK-like)"/>
    <property type="match status" value="1"/>
</dbReference>
<dbReference type="RefSeq" id="WP_094253715.1">
    <property type="nucleotide sequence ID" value="NZ_JBHLXL010000002.1"/>
</dbReference>
<dbReference type="Proteomes" id="UP000215059">
    <property type="component" value="Unassembled WGS sequence"/>
</dbReference>
<dbReference type="Gene3D" id="3.90.1200.10">
    <property type="match status" value="1"/>
</dbReference>
<dbReference type="EMBL" id="NOII01000011">
    <property type="protein sequence ID" value="OYD56700.1"/>
    <property type="molecule type" value="Genomic_DNA"/>
</dbReference>
<dbReference type="OrthoDB" id="1995894at2"/>
<evidence type="ECO:0000313" key="2">
    <source>
        <dbReference type="EMBL" id="OYD56700.1"/>
    </source>
</evidence>